<evidence type="ECO:0000313" key="3">
    <source>
        <dbReference type="EMBL" id="APC01177.1"/>
    </source>
</evidence>
<dbReference type="Proteomes" id="UP000182060">
    <property type="component" value="Chromosome"/>
</dbReference>
<evidence type="ECO:0000313" key="4">
    <source>
        <dbReference type="Proteomes" id="UP000182060"/>
    </source>
</evidence>
<dbReference type="PROSITE" id="PS50234">
    <property type="entry name" value="VWFA"/>
    <property type="match status" value="1"/>
</dbReference>
<dbReference type="PANTHER" id="PTHR39338">
    <property type="entry name" value="BLL5662 PROTEIN-RELATED"/>
    <property type="match status" value="1"/>
</dbReference>
<dbReference type="EMBL" id="CP015017">
    <property type="protein sequence ID" value="APC01177.1"/>
    <property type="molecule type" value="Genomic_DNA"/>
</dbReference>
<sequence length="422" mass="47236">MLEWLHLVTDKSRPKTLMLSSPTPTHEIREFVAYLRSNGFVIGLSEFKAMVSTIQLAGIEDSKRIEKCWRCLAASSHQQWEQFPSLFESFWFPKKMKGSTKSSGQKKKGKSLPELIQEIKGDSESSKPGNSGRTVGLGSAENEMNSSDDEKGQGGASRVEPLAEKPLGDWLPQDSQQLDSLIAPLQARLKRKLLRHYRHNPQARRLDLRESIRKASSTAGELICLRMKERKTIPPKIFILVDVSKSMESHAQFFLRMARSFCQVLNARVFVFHTSLIEVSALMKRDSGRVQEKINAVAFGFGGGTRIATNLQSFVQQSKLGPSGNRIKGIGKRDIVYVLSDGYDTDPPQKTLEAISAIRKKGAELFWLHPTIGQPQSEAIQMSKEAISGFMAVSHLNSLNGLVDLTLKHKNQPTRTKMEMEL</sequence>
<dbReference type="SMART" id="SM00327">
    <property type="entry name" value="VWA"/>
    <property type="match status" value="1"/>
</dbReference>
<gene>
    <name evidence="3" type="ORF">AOC25_05905</name>
</gene>
<dbReference type="InterPro" id="IPR008912">
    <property type="entry name" value="Uncharacterised_CoxE"/>
</dbReference>
<proteinExistence type="predicted"/>
<protein>
    <recommendedName>
        <fullName evidence="2">VWFA domain-containing protein</fullName>
    </recommendedName>
</protein>
<organism evidence="3 4">
    <name type="scientific">Polynucleobacter asymbioticus</name>
    <dbReference type="NCBI Taxonomy" id="576611"/>
    <lineage>
        <taxon>Bacteria</taxon>
        <taxon>Pseudomonadati</taxon>
        <taxon>Pseudomonadota</taxon>
        <taxon>Betaproteobacteria</taxon>
        <taxon>Burkholderiales</taxon>
        <taxon>Burkholderiaceae</taxon>
        <taxon>Polynucleobacter</taxon>
    </lineage>
</organism>
<reference evidence="3" key="1">
    <citation type="journal article" date="2017" name="Appl. Environ. Microbiol.">
        <title>Microdiversification of a pelagic Polynucleobacter species is mainly driven by acquisition of genomic islands from a partially interspecific gene pool.</title>
        <authorList>
            <person name="Hoetzinger M."/>
            <person name="Hahn M.W."/>
            <person name="Jezberova J."/>
            <person name="Schmidt J."/>
            <person name="Koll U."/>
        </authorList>
    </citation>
    <scope>NUCLEOTIDE SEQUENCE</scope>
    <source>
        <strain evidence="3">MWH-RechtKol4</strain>
    </source>
</reference>
<dbReference type="InterPro" id="IPR002035">
    <property type="entry name" value="VWF_A"/>
</dbReference>
<dbReference type="InterPro" id="IPR036465">
    <property type="entry name" value="vWFA_dom_sf"/>
</dbReference>
<name>A0AAC9IUE9_9BURK</name>
<feature type="region of interest" description="Disordered" evidence="1">
    <location>
        <begin position="119"/>
        <end position="158"/>
    </location>
</feature>
<dbReference type="Pfam" id="PF05762">
    <property type="entry name" value="VWA_CoxE"/>
    <property type="match status" value="1"/>
</dbReference>
<feature type="domain" description="VWFA" evidence="2">
    <location>
        <begin position="236"/>
        <end position="366"/>
    </location>
</feature>
<dbReference type="AlphaFoldDB" id="A0AAC9IUE9"/>
<dbReference type="PANTHER" id="PTHR39338:SF6">
    <property type="entry name" value="BLL5662 PROTEIN"/>
    <property type="match status" value="1"/>
</dbReference>
<evidence type="ECO:0000259" key="2">
    <source>
        <dbReference type="PROSITE" id="PS50234"/>
    </source>
</evidence>
<dbReference type="SUPFAM" id="SSF53300">
    <property type="entry name" value="vWA-like"/>
    <property type="match status" value="1"/>
</dbReference>
<accession>A0AAC9IUE9</accession>
<dbReference type="CDD" id="cd00198">
    <property type="entry name" value="vWFA"/>
    <property type="match status" value="1"/>
</dbReference>
<evidence type="ECO:0000256" key="1">
    <source>
        <dbReference type="SAM" id="MobiDB-lite"/>
    </source>
</evidence>
<dbReference type="Gene3D" id="3.40.50.410">
    <property type="entry name" value="von Willebrand factor, type A domain"/>
    <property type="match status" value="1"/>
</dbReference>